<sequence length="190" mass="19880">MDFALRGASRAAFSPGPRAGGLDDRRVRSLTHGVVNRLWNAPSRAEGFPTESSGCQIPGSCVQMAGFSPSSRLAFASSSQRSSASARHGPEEAEARPVGRRGGRREPPARRRLAPRELEALFLPSLLPEPLAAPPRGSGTLGSTSEDQGAPHSTPRGKQPPAGAGLSLAVCWGTLALKPLDALSVRFLTP</sequence>
<feature type="compositionally biased region" description="Basic and acidic residues" evidence="1">
    <location>
        <begin position="88"/>
        <end position="97"/>
    </location>
</feature>
<accession>A0ABN8Y3E8</accession>
<proteinExistence type="predicted"/>
<dbReference type="Proteomes" id="UP001176941">
    <property type="component" value="Chromosome 13"/>
</dbReference>
<reference evidence="2" key="1">
    <citation type="submission" date="2023-04" db="EMBL/GenBank/DDBJ databases">
        <authorList>
            <consortium name="ELIXIR-Norway"/>
        </authorList>
    </citation>
    <scope>NUCLEOTIDE SEQUENCE [LARGE SCALE GENOMIC DNA]</scope>
</reference>
<name>A0ABN8Y3E8_RANTA</name>
<evidence type="ECO:0000256" key="1">
    <source>
        <dbReference type="SAM" id="MobiDB-lite"/>
    </source>
</evidence>
<feature type="compositionally biased region" description="Low complexity" evidence="1">
    <location>
        <begin position="73"/>
        <end position="87"/>
    </location>
</feature>
<organism evidence="2 3">
    <name type="scientific">Rangifer tarandus platyrhynchus</name>
    <name type="common">Svalbard reindeer</name>
    <dbReference type="NCBI Taxonomy" id="3082113"/>
    <lineage>
        <taxon>Eukaryota</taxon>
        <taxon>Metazoa</taxon>
        <taxon>Chordata</taxon>
        <taxon>Craniata</taxon>
        <taxon>Vertebrata</taxon>
        <taxon>Euteleostomi</taxon>
        <taxon>Mammalia</taxon>
        <taxon>Eutheria</taxon>
        <taxon>Laurasiatheria</taxon>
        <taxon>Artiodactyla</taxon>
        <taxon>Ruminantia</taxon>
        <taxon>Pecora</taxon>
        <taxon>Cervidae</taxon>
        <taxon>Odocoileinae</taxon>
        <taxon>Rangifer</taxon>
    </lineage>
</organism>
<protein>
    <submittedName>
        <fullName evidence="2">Uncharacterized protein</fullName>
    </submittedName>
</protein>
<gene>
    <name evidence="2" type="ORF">MRATA1EN1_LOCUS5089</name>
</gene>
<feature type="region of interest" description="Disordered" evidence="1">
    <location>
        <begin position="1"/>
        <end position="24"/>
    </location>
</feature>
<feature type="region of interest" description="Disordered" evidence="1">
    <location>
        <begin position="73"/>
        <end position="165"/>
    </location>
</feature>
<evidence type="ECO:0000313" key="3">
    <source>
        <dbReference type="Proteomes" id="UP001176941"/>
    </source>
</evidence>
<feature type="compositionally biased region" description="Low complexity" evidence="1">
    <location>
        <begin position="120"/>
        <end position="130"/>
    </location>
</feature>
<keyword evidence="3" id="KW-1185">Reference proteome</keyword>
<dbReference type="EMBL" id="OX459949">
    <property type="protein sequence ID" value="CAI9156127.1"/>
    <property type="molecule type" value="Genomic_DNA"/>
</dbReference>
<evidence type="ECO:0000313" key="2">
    <source>
        <dbReference type="EMBL" id="CAI9156127.1"/>
    </source>
</evidence>
<feature type="compositionally biased region" description="Basic and acidic residues" evidence="1">
    <location>
        <begin position="104"/>
        <end position="119"/>
    </location>
</feature>